<sequence length="263" mass="30690">MVPKIIHYCWFGGAGKSELVQKCLASWKKYCPDYSIIEWNEENWNVNYNQYTYEAFQEKKWAFVSDVARLDVVYRYGGLYLDTDVELLASPQKYMESGWIAFESPVMLATGLGFAAEAGNVLIKAALKEYDGRSFYKKNGSLDLTACPYRNTSAFKKQLPFLKMGNTIQIFPEITIISEAEYKTFACHHGASSWLEKDSKPLEQGSYRDTKLKQFLRNPQRINWLDKHLPDLFFRGYVFVAYDLLEHGFPWLLQKAFKKFYRK</sequence>
<dbReference type="EMBL" id="AAXG02000010">
    <property type="protein sequence ID" value="EDN00848.1"/>
    <property type="molecule type" value="Genomic_DNA"/>
</dbReference>
<gene>
    <name evidence="2" type="ORF">BACCAP_01614</name>
</gene>
<dbReference type="CAZy" id="GT32">
    <property type="family name" value="Glycosyltransferase Family 32"/>
</dbReference>
<dbReference type="eggNOG" id="COG3774">
    <property type="taxonomic scope" value="Bacteria"/>
</dbReference>
<reference evidence="2 3" key="1">
    <citation type="submission" date="2007-04" db="EMBL/GenBank/DDBJ databases">
        <authorList>
            <person name="Fulton L."/>
            <person name="Clifton S."/>
            <person name="Fulton B."/>
            <person name="Xu J."/>
            <person name="Minx P."/>
            <person name="Pepin K.H."/>
            <person name="Johnson M."/>
            <person name="Thiruvilangam P."/>
            <person name="Bhonagiri V."/>
            <person name="Nash W.E."/>
            <person name="Mardis E.R."/>
            <person name="Wilson R.K."/>
        </authorList>
    </citation>
    <scope>NUCLEOTIDE SEQUENCE [LARGE SCALE GENOMIC DNA]</scope>
    <source>
        <strain evidence="2 3">ATCC 29799</strain>
    </source>
</reference>
<evidence type="ECO:0000256" key="1">
    <source>
        <dbReference type="ARBA" id="ARBA00022679"/>
    </source>
</evidence>
<evidence type="ECO:0000313" key="3">
    <source>
        <dbReference type="Proteomes" id="UP000003639"/>
    </source>
</evidence>
<dbReference type="PANTHER" id="PTHR32385:SF15">
    <property type="entry name" value="INOSITOL PHOSPHOCERAMIDE MANNOSYLTRANSFERASE 1"/>
    <property type="match status" value="1"/>
</dbReference>
<evidence type="ECO:0000313" key="2">
    <source>
        <dbReference type="EMBL" id="EDN00848.1"/>
    </source>
</evidence>
<dbReference type="STRING" id="411467.BACCAP_01614"/>
<organism evidence="2 3">
    <name type="scientific">Pseudoflavonifractor capillosus ATCC 29799</name>
    <dbReference type="NCBI Taxonomy" id="411467"/>
    <lineage>
        <taxon>Bacteria</taxon>
        <taxon>Bacillati</taxon>
        <taxon>Bacillota</taxon>
        <taxon>Clostridia</taxon>
        <taxon>Eubacteriales</taxon>
        <taxon>Oscillospiraceae</taxon>
        <taxon>Pseudoflavonifractor</taxon>
    </lineage>
</organism>
<dbReference type="GO" id="GO:0000030">
    <property type="term" value="F:mannosyltransferase activity"/>
    <property type="evidence" value="ECO:0007669"/>
    <property type="project" value="TreeGrafter"/>
</dbReference>
<comment type="caution">
    <text evidence="2">The sequence shown here is derived from an EMBL/GenBank/DDBJ whole genome shotgun (WGS) entry which is preliminary data.</text>
</comment>
<dbReference type="OrthoDB" id="9802987at2"/>
<reference evidence="2 3" key="2">
    <citation type="submission" date="2007-06" db="EMBL/GenBank/DDBJ databases">
        <title>Draft genome sequence of Pseudoflavonifractor capillosus ATCC 29799.</title>
        <authorList>
            <person name="Sudarsanam P."/>
            <person name="Ley R."/>
            <person name="Guruge J."/>
            <person name="Turnbaugh P.J."/>
            <person name="Mahowald M."/>
            <person name="Liep D."/>
            <person name="Gordon J."/>
        </authorList>
    </citation>
    <scope>NUCLEOTIDE SEQUENCE [LARGE SCALE GENOMIC DNA]</scope>
    <source>
        <strain evidence="2 3">ATCC 29799</strain>
    </source>
</reference>
<keyword evidence="3" id="KW-1185">Reference proteome</keyword>
<accession>A6NTT5</accession>
<name>A6NTT5_9FIRM</name>
<protein>
    <submittedName>
        <fullName evidence="2">Uncharacterized protein</fullName>
    </submittedName>
</protein>
<dbReference type="InterPro" id="IPR007577">
    <property type="entry name" value="GlycoTrfase_DXD_sugar-bd_CS"/>
</dbReference>
<dbReference type="InterPro" id="IPR051706">
    <property type="entry name" value="Glycosyltransferase_domain"/>
</dbReference>
<dbReference type="PANTHER" id="PTHR32385">
    <property type="entry name" value="MANNOSYL PHOSPHORYLINOSITOL CERAMIDE SYNTHASE"/>
    <property type="match status" value="1"/>
</dbReference>
<keyword evidence="1" id="KW-0808">Transferase</keyword>
<dbReference type="AlphaFoldDB" id="A6NTT5"/>
<dbReference type="Pfam" id="PF04488">
    <property type="entry name" value="Gly_transf_sug"/>
    <property type="match status" value="1"/>
</dbReference>
<dbReference type="GO" id="GO:0016020">
    <property type="term" value="C:membrane"/>
    <property type="evidence" value="ECO:0007669"/>
    <property type="project" value="GOC"/>
</dbReference>
<dbReference type="InterPro" id="IPR029044">
    <property type="entry name" value="Nucleotide-diphossugar_trans"/>
</dbReference>
<dbReference type="Gene3D" id="3.90.550.20">
    <property type="match status" value="1"/>
</dbReference>
<dbReference type="GO" id="GO:0051999">
    <property type="term" value="P:mannosyl-inositol phosphorylceramide biosynthetic process"/>
    <property type="evidence" value="ECO:0007669"/>
    <property type="project" value="TreeGrafter"/>
</dbReference>
<dbReference type="Proteomes" id="UP000003639">
    <property type="component" value="Unassembled WGS sequence"/>
</dbReference>
<proteinExistence type="predicted"/>
<dbReference type="RefSeq" id="WP_006572162.1">
    <property type="nucleotide sequence ID" value="NZ_AAXG02000010.1"/>
</dbReference>
<dbReference type="SUPFAM" id="SSF53448">
    <property type="entry name" value="Nucleotide-diphospho-sugar transferases"/>
    <property type="match status" value="1"/>
</dbReference>